<dbReference type="InterPro" id="IPR036322">
    <property type="entry name" value="WD40_repeat_dom_sf"/>
</dbReference>
<dbReference type="PANTHER" id="PTHR44376:SF8">
    <property type="entry name" value="TRANSCRIPTIONAL COREPRESSOR LEUNIG-LIKE"/>
    <property type="match status" value="1"/>
</dbReference>
<dbReference type="PANTHER" id="PTHR44376">
    <property type="entry name" value="TRANSCRIPTIONAL REGULATOR OF FILAMENTOUS GROWTH FLO8"/>
    <property type="match status" value="1"/>
</dbReference>
<evidence type="ECO:0000313" key="4">
    <source>
        <dbReference type="Proteomes" id="UP001163823"/>
    </source>
</evidence>
<dbReference type="InterPro" id="IPR015943">
    <property type="entry name" value="WD40/YVTN_repeat-like_dom_sf"/>
</dbReference>
<evidence type="ECO:0000256" key="1">
    <source>
        <dbReference type="PROSITE-ProRule" id="PRU00221"/>
    </source>
</evidence>
<feature type="repeat" description="WD" evidence="1">
    <location>
        <begin position="411"/>
        <end position="443"/>
    </location>
</feature>
<protein>
    <submittedName>
        <fullName evidence="3">Transcriptional corepressor LEUNIG-like protein</fullName>
    </submittedName>
</protein>
<dbReference type="SMART" id="SM00320">
    <property type="entry name" value="WD40"/>
    <property type="match status" value="5"/>
</dbReference>
<feature type="region of interest" description="Disordered" evidence="2">
    <location>
        <begin position="176"/>
        <end position="201"/>
    </location>
</feature>
<dbReference type="InterPro" id="IPR044716">
    <property type="entry name" value="LEUNIG-like"/>
</dbReference>
<dbReference type="EMBL" id="JARAOO010000005">
    <property type="protein sequence ID" value="KAJ7968579.1"/>
    <property type="molecule type" value="Genomic_DNA"/>
</dbReference>
<dbReference type="AlphaFoldDB" id="A0AAD7PVB1"/>
<gene>
    <name evidence="3" type="ORF">O6P43_012663</name>
</gene>
<comment type="caution">
    <text evidence="3">The sequence shown here is derived from an EMBL/GenBank/DDBJ whole genome shotgun (WGS) entry which is preliminary data.</text>
</comment>
<dbReference type="InterPro" id="IPR006594">
    <property type="entry name" value="LisH"/>
</dbReference>
<dbReference type="GO" id="GO:0003714">
    <property type="term" value="F:transcription corepressor activity"/>
    <property type="evidence" value="ECO:0007669"/>
    <property type="project" value="InterPro"/>
</dbReference>
<feature type="repeat" description="WD" evidence="1">
    <location>
        <begin position="251"/>
        <end position="292"/>
    </location>
</feature>
<evidence type="ECO:0000256" key="2">
    <source>
        <dbReference type="SAM" id="MobiDB-lite"/>
    </source>
</evidence>
<dbReference type="CDD" id="cd00200">
    <property type="entry name" value="WD40"/>
    <property type="match status" value="1"/>
</dbReference>
<name>A0AAD7PVB1_QUISA</name>
<dbReference type="PROSITE" id="PS50082">
    <property type="entry name" value="WD_REPEATS_2"/>
    <property type="match status" value="3"/>
</dbReference>
<sequence length="443" mass="49449">MASGENWDPDQILQLYLHDYMVKRRMNKAAAIFKEEANVGDNPIVIDSPEGFLYEWWSIFYEIYASRNQETRAEAPAKNQVLSSLFQGPNHQHQFQVMNPQSQKSLFTDVPACVPGARTSILLPSSTNRSSLLLKTPKSEPSDKNGQVMVHVVQTAEHQYQFDRLQQHQFLEIENSRKRKATISPRDGQSTLDGANAAEDRPVGENVESYLSNDNENADNMTVPFSNLKRRSAAFSVNGSKGFAFEEVSCLHSSKGKVLCCHFSSNGKLLASAGHEKKVTIWNMETFDFVTTSEDHSLLITDVRFRPSSTVFATSSFDRTVNIWDSARGHVKDVLSICWDLSGKYIASVSEDSIRLWSAVSGGKCIHELHSNGNRFQSCTFHPGYSDLLIIGGYQSLELWNPTDGSKTLSIPAHKGLITGLSDSQETEMVASASHDQCVKLWK</sequence>
<dbReference type="PROSITE" id="PS50294">
    <property type="entry name" value="WD_REPEATS_REGION"/>
    <property type="match status" value="2"/>
</dbReference>
<proteinExistence type="predicted"/>
<evidence type="ECO:0000313" key="3">
    <source>
        <dbReference type="EMBL" id="KAJ7968579.1"/>
    </source>
</evidence>
<keyword evidence="4" id="KW-1185">Reference proteome</keyword>
<dbReference type="SUPFAM" id="SSF50978">
    <property type="entry name" value="WD40 repeat-like"/>
    <property type="match status" value="1"/>
</dbReference>
<dbReference type="Pfam" id="PF00400">
    <property type="entry name" value="WD40"/>
    <property type="match status" value="4"/>
</dbReference>
<dbReference type="Gene3D" id="2.130.10.10">
    <property type="entry name" value="YVTN repeat-like/Quinoprotein amine dehydrogenase"/>
    <property type="match status" value="2"/>
</dbReference>
<dbReference type="Proteomes" id="UP001163823">
    <property type="component" value="Chromosome 5"/>
</dbReference>
<accession>A0AAD7PVB1</accession>
<dbReference type="KEGG" id="qsa:O6P43_012663"/>
<keyword evidence="1" id="KW-0853">WD repeat</keyword>
<dbReference type="InterPro" id="IPR001680">
    <property type="entry name" value="WD40_rpt"/>
</dbReference>
<dbReference type="PROSITE" id="PS50896">
    <property type="entry name" value="LISH"/>
    <property type="match status" value="1"/>
</dbReference>
<reference evidence="3" key="1">
    <citation type="journal article" date="2023" name="Science">
        <title>Elucidation of the pathway for biosynthesis of saponin adjuvants from the soapbark tree.</title>
        <authorList>
            <person name="Reed J."/>
            <person name="Orme A."/>
            <person name="El-Demerdash A."/>
            <person name="Owen C."/>
            <person name="Martin L.B.B."/>
            <person name="Misra R.C."/>
            <person name="Kikuchi S."/>
            <person name="Rejzek M."/>
            <person name="Martin A.C."/>
            <person name="Harkess A."/>
            <person name="Leebens-Mack J."/>
            <person name="Louveau T."/>
            <person name="Stephenson M.J."/>
            <person name="Osbourn A."/>
        </authorList>
    </citation>
    <scope>NUCLEOTIDE SEQUENCE</scope>
    <source>
        <strain evidence="3">S10</strain>
    </source>
</reference>
<organism evidence="3 4">
    <name type="scientific">Quillaja saponaria</name>
    <name type="common">Soap bark tree</name>
    <dbReference type="NCBI Taxonomy" id="32244"/>
    <lineage>
        <taxon>Eukaryota</taxon>
        <taxon>Viridiplantae</taxon>
        <taxon>Streptophyta</taxon>
        <taxon>Embryophyta</taxon>
        <taxon>Tracheophyta</taxon>
        <taxon>Spermatophyta</taxon>
        <taxon>Magnoliopsida</taxon>
        <taxon>eudicotyledons</taxon>
        <taxon>Gunneridae</taxon>
        <taxon>Pentapetalae</taxon>
        <taxon>rosids</taxon>
        <taxon>fabids</taxon>
        <taxon>Fabales</taxon>
        <taxon>Quillajaceae</taxon>
        <taxon>Quillaja</taxon>
    </lineage>
</organism>
<feature type="repeat" description="WD" evidence="1">
    <location>
        <begin position="293"/>
        <end position="325"/>
    </location>
</feature>